<dbReference type="InterPro" id="IPR000772">
    <property type="entry name" value="Ricin_B_lectin"/>
</dbReference>
<dbReference type="InterPro" id="IPR023296">
    <property type="entry name" value="Glyco_hydro_beta-prop_sf"/>
</dbReference>
<accession>A0ABS9MVI3</accession>
<evidence type="ECO:0000256" key="1">
    <source>
        <dbReference type="ARBA" id="ARBA00009865"/>
    </source>
</evidence>
<name>A0ABS9MVI3_9ACTN</name>
<dbReference type="SUPFAM" id="SSF75005">
    <property type="entry name" value="Arabinanase/levansucrase/invertase"/>
    <property type="match status" value="1"/>
</dbReference>
<evidence type="ECO:0000313" key="7">
    <source>
        <dbReference type="EMBL" id="MCG5441608.1"/>
    </source>
</evidence>
<dbReference type="SUPFAM" id="SSF50370">
    <property type="entry name" value="Ricin B-like lectins"/>
    <property type="match status" value="1"/>
</dbReference>
<dbReference type="PANTHER" id="PTHR42812">
    <property type="entry name" value="BETA-XYLOSIDASE"/>
    <property type="match status" value="1"/>
</dbReference>
<dbReference type="InterPro" id="IPR051795">
    <property type="entry name" value="Glycosyl_Hydrlase_43"/>
</dbReference>
<dbReference type="Pfam" id="PF14200">
    <property type="entry name" value="RicinB_lectin_2"/>
    <property type="match status" value="1"/>
</dbReference>
<dbReference type="InterPro" id="IPR041542">
    <property type="entry name" value="GH43_C2"/>
</dbReference>
<dbReference type="Pfam" id="PF17851">
    <property type="entry name" value="GH43_C2"/>
    <property type="match status" value="1"/>
</dbReference>
<comment type="caution">
    <text evidence="7">The sequence shown here is derived from an EMBL/GenBank/DDBJ whole genome shotgun (WGS) entry which is preliminary data.</text>
</comment>
<dbReference type="Pfam" id="PF04616">
    <property type="entry name" value="Glyco_hydro_43"/>
    <property type="match status" value="1"/>
</dbReference>
<evidence type="ECO:0000256" key="2">
    <source>
        <dbReference type="ARBA" id="ARBA00022801"/>
    </source>
</evidence>
<feature type="non-terminal residue" evidence="7">
    <location>
        <position position="1"/>
    </location>
</feature>
<dbReference type="CDD" id="cd09001">
    <property type="entry name" value="GH43_FsAxh1-like"/>
    <property type="match status" value="1"/>
</dbReference>
<proteinExistence type="inferred from homology"/>
<keyword evidence="3 4" id="KW-0326">Glycosidase</keyword>
<dbReference type="InterPro" id="IPR006710">
    <property type="entry name" value="Glyco_hydro_43"/>
</dbReference>
<dbReference type="RefSeq" id="WP_238677026.1">
    <property type="nucleotide sequence ID" value="NZ_JAKKFD010000003.1"/>
</dbReference>
<evidence type="ECO:0000256" key="4">
    <source>
        <dbReference type="RuleBase" id="RU361187"/>
    </source>
</evidence>
<dbReference type="InterPro" id="IPR035992">
    <property type="entry name" value="Ricin_B-like_lectins"/>
</dbReference>
<gene>
    <name evidence="7" type="ORF">NIE79_003052</name>
</gene>
<dbReference type="Gene3D" id="2.115.10.20">
    <property type="entry name" value="Glycosyl hydrolase domain, family 43"/>
    <property type="match status" value="1"/>
</dbReference>
<evidence type="ECO:0000256" key="3">
    <source>
        <dbReference type="ARBA" id="ARBA00023295"/>
    </source>
</evidence>
<dbReference type="Proteomes" id="UP001201629">
    <property type="component" value="Unassembled WGS sequence"/>
</dbReference>
<evidence type="ECO:0000313" key="8">
    <source>
        <dbReference type="Proteomes" id="UP001201629"/>
    </source>
</evidence>
<dbReference type="InterPro" id="IPR013320">
    <property type="entry name" value="ConA-like_dom_sf"/>
</dbReference>
<sequence>QQFRLADSDGGYVRLINRNSNKAVEVQGASTADGGNVVQYADWNGTNQQWQLVRVDGGTDPTTPPPSNGTYSNPVVWQDFADVDIIRVDNAYYMSASTMHYSPGAPVLRSYDLVNWEFAGHSVPKLDFGSKYDMSGGNAYVDGIWASTLNYRPSNRTYYWAGCIDFAQTHIYTASAVDGTWSKHTTIPNCYYDAGMLIDDNDTMYVAYGNGTISVAQLSADGKSQVRAQQVYTTPSSIGTLEGARFYKRNGAYYIWLTRPANGQYVLKSTNGPFGPYEQRQVLLNLPGPISGGGVPHQGGLVQTQNGDWYYMSFVDAYPGGRMPAMAPITWTGDGWPVLQTVNGTWGSTYPKPNLPAPPRAVKPLTGSDTFAGTTLGPQWEWNHNPDNSKWSVNNGLNLQTATVTGDLYKARNTLTHRIQGPTSTATIELDYSTMRDGDRTGLAVLRNSSAWIGVRRDNGSTRLVMQNGLTMDGSWNTTSTGSEVASTAVSGGRIWLRANADIRPGSGRQARFSYSTDGVNFTSFGNALTLANNWQFFMGYRFAIFNHATQALGGAVTVRRFDLTTP</sequence>
<evidence type="ECO:0000259" key="5">
    <source>
        <dbReference type="Pfam" id="PF14200"/>
    </source>
</evidence>
<evidence type="ECO:0000259" key="6">
    <source>
        <dbReference type="Pfam" id="PF17851"/>
    </source>
</evidence>
<keyword evidence="2 4" id="KW-0378">Hydrolase</keyword>
<protein>
    <submittedName>
        <fullName evidence="7">Family 43 glycosylhydrolase</fullName>
    </submittedName>
</protein>
<feature type="domain" description="Beta-xylosidase C-terminal Concanavalin A-like" evidence="6">
    <location>
        <begin position="368"/>
        <end position="562"/>
    </location>
</feature>
<dbReference type="Gene3D" id="2.80.10.50">
    <property type="match status" value="1"/>
</dbReference>
<comment type="similarity">
    <text evidence="1 4">Belongs to the glycosyl hydrolase 43 family.</text>
</comment>
<organism evidence="7 8">
    <name type="scientific">Micromonospora trifolii</name>
    <dbReference type="NCBI Taxonomy" id="2911208"/>
    <lineage>
        <taxon>Bacteria</taxon>
        <taxon>Bacillati</taxon>
        <taxon>Actinomycetota</taxon>
        <taxon>Actinomycetes</taxon>
        <taxon>Micromonosporales</taxon>
        <taxon>Micromonosporaceae</taxon>
        <taxon>Micromonospora</taxon>
    </lineage>
</organism>
<dbReference type="PANTHER" id="PTHR42812:SF15">
    <property type="entry name" value="HYDROLASE, PUTATIVE (AFU_ORTHOLOGUE AFUA_2G00930)-RELATED"/>
    <property type="match status" value="1"/>
</dbReference>
<dbReference type="EMBL" id="JAKKFD010000003">
    <property type="protein sequence ID" value="MCG5441608.1"/>
    <property type="molecule type" value="Genomic_DNA"/>
</dbReference>
<keyword evidence="8" id="KW-1185">Reference proteome</keyword>
<feature type="domain" description="Ricin B lectin" evidence="5">
    <location>
        <begin position="1"/>
        <end position="58"/>
    </location>
</feature>
<dbReference type="Gene3D" id="2.60.120.200">
    <property type="match status" value="1"/>
</dbReference>
<dbReference type="SUPFAM" id="SSF49899">
    <property type="entry name" value="Concanavalin A-like lectins/glucanases"/>
    <property type="match status" value="1"/>
</dbReference>
<reference evidence="7 8" key="1">
    <citation type="submission" date="2022-01" db="EMBL/GenBank/DDBJ databases">
        <authorList>
            <person name="Riesco R."/>
            <person name="Trujillo M.E."/>
        </authorList>
    </citation>
    <scope>NUCLEOTIDE SEQUENCE [LARGE SCALE GENOMIC DNA]</scope>
    <source>
        <strain evidence="7 8">NIE79</strain>
    </source>
</reference>